<dbReference type="PANTHER" id="PTHR10353">
    <property type="entry name" value="GLYCOSYL HYDROLASE"/>
    <property type="match status" value="1"/>
</dbReference>
<gene>
    <name evidence="3" type="ORF">EJB05_01741</name>
</gene>
<accession>A0A5J9WQH4</accession>
<keyword evidence="4" id="KW-1185">Reference proteome</keyword>
<name>A0A5J9WQH4_9POAL</name>
<evidence type="ECO:0000256" key="1">
    <source>
        <dbReference type="ARBA" id="ARBA00010838"/>
    </source>
</evidence>
<sequence>VPEINNQSLTLQEALKDDTRIKYYNDHLLNLLRAVRDGANVKGYFAWSLFDDFEWASGYTLRFGINFVDFNDGQKRYPKDSAYWFNKFLKR</sequence>
<feature type="non-terminal residue" evidence="3">
    <location>
        <position position="91"/>
    </location>
</feature>
<evidence type="ECO:0008006" key="5">
    <source>
        <dbReference type="Google" id="ProtNLM"/>
    </source>
</evidence>
<dbReference type="InterPro" id="IPR017853">
    <property type="entry name" value="GH"/>
</dbReference>
<organism evidence="3 4">
    <name type="scientific">Eragrostis curvula</name>
    <name type="common">weeping love grass</name>
    <dbReference type="NCBI Taxonomy" id="38414"/>
    <lineage>
        <taxon>Eukaryota</taxon>
        <taxon>Viridiplantae</taxon>
        <taxon>Streptophyta</taxon>
        <taxon>Embryophyta</taxon>
        <taxon>Tracheophyta</taxon>
        <taxon>Spermatophyta</taxon>
        <taxon>Magnoliopsida</taxon>
        <taxon>Liliopsida</taxon>
        <taxon>Poales</taxon>
        <taxon>Poaceae</taxon>
        <taxon>PACMAD clade</taxon>
        <taxon>Chloridoideae</taxon>
        <taxon>Eragrostideae</taxon>
        <taxon>Eragrostidinae</taxon>
        <taxon>Eragrostis</taxon>
    </lineage>
</organism>
<evidence type="ECO:0000256" key="2">
    <source>
        <dbReference type="RuleBase" id="RU003690"/>
    </source>
</evidence>
<comment type="caution">
    <text evidence="3">The sequence shown here is derived from an EMBL/GenBank/DDBJ whole genome shotgun (WGS) entry which is preliminary data.</text>
</comment>
<dbReference type="Gene3D" id="3.20.20.80">
    <property type="entry name" value="Glycosidases"/>
    <property type="match status" value="1"/>
</dbReference>
<protein>
    <recommendedName>
        <fullName evidence="5">4-hydroxy-7-methoxy-3-oxo-3,4-dihydro-2H-1,4-benzoxazin-2-yl glucosidebeta-D-glucosidase</fullName>
    </recommendedName>
</protein>
<dbReference type="PANTHER" id="PTHR10353:SF154">
    <property type="entry name" value="BETA-GLUCOSIDASE 9-RELATED"/>
    <property type="match status" value="1"/>
</dbReference>
<proteinExistence type="inferred from homology"/>
<dbReference type="Proteomes" id="UP000324897">
    <property type="component" value="Chromosome 6"/>
</dbReference>
<evidence type="ECO:0000313" key="3">
    <source>
        <dbReference type="EMBL" id="TVU50371.1"/>
    </source>
</evidence>
<dbReference type="GO" id="GO:0005975">
    <property type="term" value="P:carbohydrate metabolic process"/>
    <property type="evidence" value="ECO:0007669"/>
    <property type="project" value="InterPro"/>
</dbReference>
<feature type="non-terminal residue" evidence="3">
    <location>
        <position position="1"/>
    </location>
</feature>
<dbReference type="GO" id="GO:0008422">
    <property type="term" value="F:beta-glucosidase activity"/>
    <property type="evidence" value="ECO:0007669"/>
    <property type="project" value="TreeGrafter"/>
</dbReference>
<evidence type="ECO:0000313" key="4">
    <source>
        <dbReference type="Proteomes" id="UP000324897"/>
    </source>
</evidence>
<dbReference type="Gramene" id="TVU50371">
    <property type="protein sequence ID" value="TVU50371"/>
    <property type="gene ID" value="EJB05_01741"/>
</dbReference>
<dbReference type="InterPro" id="IPR001360">
    <property type="entry name" value="Glyco_hydro_1"/>
</dbReference>
<reference evidence="3 4" key="1">
    <citation type="journal article" date="2019" name="Sci. Rep.">
        <title>A high-quality genome of Eragrostis curvula grass provides insights into Poaceae evolution and supports new strategies to enhance forage quality.</title>
        <authorList>
            <person name="Carballo J."/>
            <person name="Santos B.A.C.M."/>
            <person name="Zappacosta D."/>
            <person name="Garbus I."/>
            <person name="Selva J.P."/>
            <person name="Gallo C.A."/>
            <person name="Diaz A."/>
            <person name="Albertini E."/>
            <person name="Caccamo M."/>
            <person name="Echenique V."/>
        </authorList>
    </citation>
    <scope>NUCLEOTIDE SEQUENCE [LARGE SCALE GENOMIC DNA]</scope>
    <source>
        <strain evidence="4">cv. Victoria</strain>
        <tissue evidence="3">Leaf</tissue>
    </source>
</reference>
<dbReference type="AlphaFoldDB" id="A0A5J9WQH4"/>
<dbReference type="SUPFAM" id="SSF51445">
    <property type="entry name" value="(Trans)glycosidases"/>
    <property type="match status" value="1"/>
</dbReference>
<dbReference type="PRINTS" id="PR00131">
    <property type="entry name" value="GLHYDRLASE1"/>
</dbReference>
<dbReference type="OrthoDB" id="65569at2759"/>
<dbReference type="Pfam" id="PF00232">
    <property type="entry name" value="Glyco_hydro_1"/>
    <property type="match status" value="1"/>
</dbReference>
<comment type="similarity">
    <text evidence="1 2">Belongs to the glycosyl hydrolase 1 family.</text>
</comment>
<dbReference type="EMBL" id="RWGY01000002">
    <property type="protein sequence ID" value="TVU50371.1"/>
    <property type="molecule type" value="Genomic_DNA"/>
</dbReference>